<comment type="caution">
    <text evidence="1">The sequence shown here is derived from an EMBL/GenBank/DDBJ whole genome shotgun (WGS) entry which is preliminary data.</text>
</comment>
<dbReference type="Proteomes" id="UP000798662">
    <property type="component" value="Chromosome 2"/>
</dbReference>
<name>A0ACC3C0G2_PYRYE</name>
<accession>A0ACC3C0G2</accession>
<gene>
    <name evidence="1" type="ORF">I4F81_006363</name>
</gene>
<evidence type="ECO:0000313" key="1">
    <source>
        <dbReference type="EMBL" id="KAK1863809.1"/>
    </source>
</evidence>
<evidence type="ECO:0000313" key="2">
    <source>
        <dbReference type="Proteomes" id="UP000798662"/>
    </source>
</evidence>
<proteinExistence type="predicted"/>
<sequence>MDDEDLLCLGRAALSDPSWLPATAAPLWRLRAGFTLHASSADTTAGQSPVVEEPLGGALWTRKDTVGLGNTSAAARAVTEKWLQAVSTNDPAVLRVARPAWLAGRAAREVNPASAAEVALARSISTCAYNVTPEDHDAFPFKPFTRMKWSAEHTYAPLLAATRELSEGYDRQVWGVEPPAEAASDADIVLSIIVVLPEAIALVALLLSSRGRMWAAADWAAFALIWVAGAVSVGGIITLALEERAGHVWRAAAVRTELTARLHTANGNNHYRHFDRTPLFQVETLLLVARLGYRHRLLRDLAVAMGTLYLLLSAAVAVAAFLRSRVVHSRAAAGPPLYTPEGGDEAVGGGVGAGGTTTKYRPYPRRRRSRWPRLPGRRPLGSGRGGAGAVEAGSPGTDDTGV</sequence>
<organism evidence="1 2">
    <name type="scientific">Pyropia yezoensis</name>
    <name type="common">Susabi-nori</name>
    <name type="synonym">Porphyra yezoensis</name>
    <dbReference type="NCBI Taxonomy" id="2788"/>
    <lineage>
        <taxon>Eukaryota</taxon>
        <taxon>Rhodophyta</taxon>
        <taxon>Bangiophyceae</taxon>
        <taxon>Bangiales</taxon>
        <taxon>Bangiaceae</taxon>
        <taxon>Pyropia</taxon>
    </lineage>
</organism>
<keyword evidence="2" id="KW-1185">Reference proteome</keyword>
<protein>
    <submittedName>
        <fullName evidence="1">Uncharacterized protein</fullName>
    </submittedName>
</protein>
<dbReference type="EMBL" id="CM020619">
    <property type="protein sequence ID" value="KAK1863809.1"/>
    <property type="molecule type" value="Genomic_DNA"/>
</dbReference>
<reference evidence="1" key="1">
    <citation type="submission" date="2019-11" db="EMBL/GenBank/DDBJ databases">
        <title>Nori genome reveals adaptations in red seaweeds to the harsh intertidal environment.</title>
        <authorList>
            <person name="Wang D."/>
            <person name="Mao Y."/>
        </authorList>
    </citation>
    <scope>NUCLEOTIDE SEQUENCE</scope>
    <source>
        <tissue evidence="1">Gametophyte</tissue>
    </source>
</reference>